<dbReference type="EMBL" id="MU853871">
    <property type="protein sequence ID" value="KAK3936830.1"/>
    <property type="molecule type" value="Genomic_DNA"/>
</dbReference>
<comment type="caution">
    <text evidence="1">The sequence shown here is derived from an EMBL/GenBank/DDBJ whole genome shotgun (WGS) entry which is preliminary data.</text>
</comment>
<organism evidence="1 2">
    <name type="scientific">Diplogelasinospora grovesii</name>
    <dbReference type="NCBI Taxonomy" id="303347"/>
    <lineage>
        <taxon>Eukaryota</taxon>
        <taxon>Fungi</taxon>
        <taxon>Dikarya</taxon>
        <taxon>Ascomycota</taxon>
        <taxon>Pezizomycotina</taxon>
        <taxon>Sordariomycetes</taxon>
        <taxon>Sordariomycetidae</taxon>
        <taxon>Sordariales</taxon>
        <taxon>Diplogelasinosporaceae</taxon>
        <taxon>Diplogelasinospora</taxon>
    </lineage>
</organism>
<dbReference type="Proteomes" id="UP001303473">
    <property type="component" value="Unassembled WGS sequence"/>
</dbReference>
<evidence type="ECO:0000313" key="1">
    <source>
        <dbReference type="EMBL" id="KAK3936830.1"/>
    </source>
</evidence>
<keyword evidence="2" id="KW-1185">Reference proteome</keyword>
<dbReference type="AlphaFoldDB" id="A0AAN6S1B6"/>
<gene>
    <name evidence="1" type="ORF">QBC46DRAFT_345218</name>
</gene>
<protein>
    <submittedName>
        <fullName evidence="1">Uncharacterized protein</fullName>
    </submittedName>
</protein>
<evidence type="ECO:0000313" key="2">
    <source>
        <dbReference type="Proteomes" id="UP001303473"/>
    </source>
</evidence>
<name>A0AAN6S1B6_9PEZI</name>
<accession>A0AAN6S1B6</accession>
<sequence length="145" mass="17262">MANSAPRGIRVIFVDLIETCLDWHTAVVNVLPKHWDVRDRMKFAVVWRDAIERDIRERREQRLPTEDVYLQQQKILEWMLSASEQYRKRMGRGEESFYFAADQSERKEATIHRGLNLLERDSWIVMDFCSFLQPQPLVVSLHSDV</sequence>
<reference evidence="2" key="1">
    <citation type="journal article" date="2023" name="Mol. Phylogenet. Evol.">
        <title>Genome-scale phylogeny and comparative genomics of the fungal order Sordariales.</title>
        <authorList>
            <person name="Hensen N."/>
            <person name="Bonometti L."/>
            <person name="Westerberg I."/>
            <person name="Brannstrom I.O."/>
            <person name="Guillou S."/>
            <person name="Cros-Aarteil S."/>
            <person name="Calhoun S."/>
            <person name="Haridas S."/>
            <person name="Kuo A."/>
            <person name="Mondo S."/>
            <person name="Pangilinan J."/>
            <person name="Riley R."/>
            <person name="LaButti K."/>
            <person name="Andreopoulos B."/>
            <person name="Lipzen A."/>
            <person name="Chen C."/>
            <person name="Yan M."/>
            <person name="Daum C."/>
            <person name="Ng V."/>
            <person name="Clum A."/>
            <person name="Steindorff A."/>
            <person name="Ohm R.A."/>
            <person name="Martin F."/>
            <person name="Silar P."/>
            <person name="Natvig D.O."/>
            <person name="Lalanne C."/>
            <person name="Gautier V."/>
            <person name="Ament-Velasquez S.L."/>
            <person name="Kruys A."/>
            <person name="Hutchinson M.I."/>
            <person name="Powell A.J."/>
            <person name="Barry K."/>
            <person name="Miller A.N."/>
            <person name="Grigoriev I.V."/>
            <person name="Debuchy R."/>
            <person name="Gladieux P."/>
            <person name="Hiltunen Thoren M."/>
            <person name="Johannesson H."/>
        </authorList>
    </citation>
    <scope>NUCLEOTIDE SEQUENCE [LARGE SCALE GENOMIC DNA]</scope>
    <source>
        <strain evidence="2">CBS 340.73</strain>
    </source>
</reference>
<proteinExistence type="predicted"/>